<comment type="subcellular location">
    <subcellularLocation>
        <location evidence="1">Cell inner membrane</location>
        <topology evidence="1">Peripheral membrane protein</topology>
    </subcellularLocation>
</comment>
<dbReference type="CDD" id="cd03257">
    <property type="entry name" value="ABC_NikE_OppD_transporters"/>
    <property type="match status" value="2"/>
</dbReference>
<evidence type="ECO:0000313" key="8">
    <source>
        <dbReference type="Proteomes" id="UP001595632"/>
    </source>
</evidence>
<dbReference type="Proteomes" id="UP001595632">
    <property type="component" value="Unassembled WGS sequence"/>
</dbReference>
<reference evidence="8" key="1">
    <citation type="journal article" date="2019" name="Int. J. Syst. Evol. Microbiol.">
        <title>The Global Catalogue of Microorganisms (GCM) 10K type strain sequencing project: providing services to taxonomists for standard genome sequencing and annotation.</title>
        <authorList>
            <consortium name="The Broad Institute Genomics Platform"/>
            <consortium name="The Broad Institute Genome Sequencing Center for Infectious Disease"/>
            <person name="Wu L."/>
            <person name="Ma J."/>
        </authorList>
    </citation>
    <scope>NUCLEOTIDE SEQUENCE [LARGE SCALE GENOMIC DNA]</scope>
    <source>
        <strain evidence="8">KCTC 52366</strain>
    </source>
</reference>
<accession>A0ABV7GR97</accession>
<dbReference type="NCBIfam" id="NF007739">
    <property type="entry name" value="PRK10419.1"/>
    <property type="match status" value="2"/>
</dbReference>
<name>A0ABV7GR97_9RHOB</name>
<evidence type="ECO:0000256" key="4">
    <source>
        <dbReference type="ARBA" id="ARBA00022741"/>
    </source>
</evidence>
<evidence type="ECO:0000256" key="2">
    <source>
        <dbReference type="ARBA" id="ARBA00005417"/>
    </source>
</evidence>
<keyword evidence="4" id="KW-0547">Nucleotide-binding</keyword>
<dbReference type="GO" id="GO:0005524">
    <property type="term" value="F:ATP binding"/>
    <property type="evidence" value="ECO:0007669"/>
    <property type="project" value="UniProtKB-KW"/>
</dbReference>
<evidence type="ECO:0000259" key="6">
    <source>
        <dbReference type="PROSITE" id="PS50893"/>
    </source>
</evidence>
<dbReference type="InterPro" id="IPR017871">
    <property type="entry name" value="ABC_transporter-like_CS"/>
</dbReference>
<proteinExistence type="inferred from homology"/>
<organism evidence="7 8">
    <name type="scientific">Psychromarinibacter halotolerans</name>
    <dbReference type="NCBI Taxonomy" id="1775175"/>
    <lineage>
        <taxon>Bacteria</taxon>
        <taxon>Pseudomonadati</taxon>
        <taxon>Pseudomonadota</taxon>
        <taxon>Alphaproteobacteria</taxon>
        <taxon>Rhodobacterales</taxon>
        <taxon>Paracoccaceae</taxon>
        <taxon>Psychromarinibacter</taxon>
    </lineage>
</organism>
<dbReference type="PROSITE" id="PS50893">
    <property type="entry name" value="ABC_TRANSPORTER_2"/>
    <property type="match status" value="2"/>
</dbReference>
<evidence type="ECO:0000256" key="5">
    <source>
        <dbReference type="ARBA" id="ARBA00022840"/>
    </source>
</evidence>
<dbReference type="NCBIfam" id="NF008453">
    <property type="entry name" value="PRK11308.1"/>
    <property type="match status" value="2"/>
</dbReference>
<dbReference type="RefSeq" id="WP_275631398.1">
    <property type="nucleotide sequence ID" value="NZ_JARGYD010000001.1"/>
</dbReference>
<dbReference type="PANTHER" id="PTHR43776:SF7">
    <property type="entry name" value="D,D-DIPEPTIDE TRANSPORT ATP-BINDING PROTEIN DDPF-RELATED"/>
    <property type="match status" value="1"/>
</dbReference>
<dbReference type="Pfam" id="PF08352">
    <property type="entry name" value="oligo_HPY"/>
    <property type="match status" value="2"/>
</dbReference>
<dbReference type="InterPro" id="IPR003593">
    <property type="entry name" value="AAA+_ATPase"/>
</dbReference>
<dbReference type="InterPro" id="IPR003439">
    <property type="entry name" value="ABC_transporter-like_ATP-bd"/>
</dbReference>
<dbReference type="SUPFAM" id="SSF52540">
    <property type="entry name" value="P-loop containing nucleoside triphosphate hydrolases"/>
    <property type="match status" value="2"/>
</dbReference>
<dbReference type="PANTHER" id="PTHR43776">
    <property type="entry name" value="TRANSPORT ATP-BINDING PROTEIN"/>
    <property type="match status" value="1"/>
</dbReference>
<dbReference type="EMBL" id="JBHRTB010000010">
    <property type="protein sequence ID" value="MFC3144138.1"/>
    <property type="molecule type" value="Genomic_DNA"/>
</dbReference>
<comment type="similarity">
    <text evidence="2">Belongs to the ABC transporter superfamily.</text>
</comment>
<dbReference type="PROSITE" id="PS00211">
    <property type="entry name" value="ABC_TRANSPORTER_1"/>
    <property type="match status" value="2"/>
</dbReference>
<dbReference type="InterPro" id="IPR050319">
    <property type="entry name" value="ABC_transp_ATP-bind"/>
</dbReference>
<feature type="domain" description="ABC transporter" evidence="6">
    <location>
        <begin position="5"/>
        <end position="256"/>
    </location>
</feature>
<evidence type="ECO:0000256" key="1">
    <source>
        <dbReference type="ARBA" id="ARBA00004417"/>
    </source>
</evidence>
<dbReference type="Gene3D" id="3.40.50.300">
    <property type="entry name" value="P-loop containing nucleotide triphosphate hydrolases"/>
    <property type="match status" value="2"/>
</dbReference>
<feature type="domain" description="ABC transporter" evidence="6">
    <location>
        <begin position="301"/>
        <end position="540"/>
    </location>
</feature>
<dbReference type="InterPro" id="IPR013563">
    <property type="entry name" value="Oligopep_ABC_C"/>
</dbReference>
<sequence length="561" mass="60054">MTEALQIEGLRVEYPRGDDTVMAAVDGLSLSIGPGEIHALVGESGAGKSTVGNCIMGLLDPPGRIASGSIRIAGRALNTATGRVDGLRPGRDIGAIFQDPMTALNPLFTIGQQLSEGMRHHLKIGKAEARAKALELLRSVEIPEPEKRLDQYPHQLSGGQRQRVVIASALSCDPDLLVADEPTTALDVSVQATILDLLRDLASRRKLGVLLITHNMGVVAQIADHVTIMRHGQTVESGPSRQVLGRPSADYAKALIGAVPRLDRKLHRFPVIEAQHEGEAAAQEQIAARVKRTVPEGTELLSVENVGITYGGGFLGGPGFKAVEGASFAVKRGEIFGIVGESGSGKSTLATAIAGLLPVSEGRMRFRGEPLRVRRPIPVRRAIQMIFQDPYSSLNPRMRTGAAIHEPLDFYDTGDGTTPETLVEAVGLPRDAAARYPHAFSGGQRQRISIARALAGQPDLLICDEPTSALDVSVQARVLNLLKDLRDRTGLTMLFISHDLSVVRQMCDRIAVMKSGRIVELEDAETLFTRPRDPYTRDLLSLIPTLDGLAAAPQPAGAPLG</sequence>
<evidence type="ECO:0000256" key="3">
    <source>
        <dbReference type="ARBA" id="ARBA00022448"/>
    </source>
</evidence>
<dbReference type="Pfam" id="PF00005">
    <property type="entry name" value="ABC_tran"/>
    <property type="match status" value="2"/>
</dbReference>
<keyword evidence="8" id="KW-1185">Reference proteome</keyword>
<evidence type="ECO:0000313" key="7">
    <source>
        <dbReference type="EMBL" id="MFC3144138.1"/>
    </source>
</evidence>
<keyword evidence="3" id="KW-0813">Transport</keyword>
<dbReference type="InterPro" id="IPR027417">
    <property type="entry name" value="P-loop_NTPase"/>
</dbReference>
<protein>
    <submittedName>
        <fullName evidence="7">Dipeptide ABC transporter ATP-binding protein</fullName>
    </submittedName>
</protein>
<dbReference type="SMART" id="SM00382">
    <property type="entry name" value="AAA"/>
    <property type="match status" value="2"/>
</dbReference>
<comment type="caution">
    <text evidence="7">The sequence shown here is derived from an EMBL/GenBank/DDBJ whole genome shotgun (WGS) entry which is preliminary data.</text>
</comment>
<keyword evidence="5 7" id="KW-0067">ATP-binding</keyword>
<gene>
    <name evidence="7" type="ORF">ACFOGP_15565</name>
</gene>